<reference evidence="9" key="1">
    <citation type="submission" date="2018-06" db="EMBL/GenBank/DDBJ databases">
        <authorList>
            <person name="Zhirakovskaya E."/>
        </authorList>
    </citation>
    <scope>NUCLEOTIDE SEQUENCE</scope>
</reference>
<name>A0A3B0VLM6_9ZZZZ</name>
<evidence type="ECO:0000256" key="4">
    <source>
        <dbReference type="ARBA" id="ARBA00022989"/>
    </source>
</evidence>
<evidence type="ECO:0000313" key="9">
    <source>
        <dbReference type="EMBL" id="VAW43811.1"/>
    </source>
</evidence>
<evidence type="ECO:0000256" key="6">
    <source>
        <dbReference type="ARBA" id="ARBA00035120"/>
    </source>
</evidence>
<evidence type="ECO:0008006" key="10">
    <source>
        <dbReference type="Google" id="ProtNLM"/>
    </source>
</evidence>
<dbReference type="Pfam" id="PF02537">
    <property type="entry name" value="CRCB"/>
    <property type="match status" value="1"/>
</dbReference>
<evidence type="ECO:0000256" key="2">
    <source>
        <dbReference type="ARBA" id="ARBA00022475"/>
    </source>
</evidence>
<evidence type="ECO:0000256" key="3">
    <source>
        <dbReference type="ARBA" id="ARBA00022692"/>
    </source>
</evidence>
<dbReference type="EMBL" id="UOFA01000039">
    <property type="protein sequence ID" value="VAW43811.1"/>
    <property type="molecule type" value="Genomic_DNA"/>
</dbReference>
<dbReference type="HAMAP" id="MF_00454">
    <property type="entry name" value="FluC"/>
    <property type="match status" value="1"/>
</dbReference>
<feature type="transmembrane region" description="Helical" evidence="8">
    <location>
        <begin position="67"/>
        <end position="93"/>
    </location>
</feature>
<dbReference type="InterPro" id="IPR003691">
    <property type="entry name" value="FluC"/>
</dbReference>
<evidence type="ECO:0000256" key="1">
    <source>
        <dbReference type="ARBA" id="ARBA00004651"/>
    </source>
</evidence>
<dbReference type="NCBIfam" id="TIGR00494">
    <property type="entry name" value="crcB"/>
    <property type="match status" value="1"/>
</dbReference>
<dbReference type="AlphaFoldDB" id="A0A3B0VLM6"/>
<accession>A0A3B0VLM6</accession>
<keyword evidence="2" id="KW-1003">Cell membrane</keyword>
<dbReference type="PANTHER" id="PTHR28259">
    <property type="entry name" value="FLUORIDE EXPORT PROTEIN 1-RELATED"/>
    <property type="match status" value="1"/>
</dbReference>
<proteinExistence type="inferred from homology"/>
<feature type="transmembrane region" description="Helical" evidence="8">
    <location>
        <begin position="99"/>
        <end position="118"/>
    </location>
</feature>
<feature type="transmembrane region" description="Helical" evidence="8">
    <location>
        <begin position="33"/>
        <end position="55"/>
    </location>
</feature>
<comment type="subcellular location">
    <subcellularLocation>
        <location evidence="1">Cell membrane</location>
        <topology evidence="1">Multi-pass membrane protein</topology>
    </subcellularLocation>
</comment>
<comment type="catalytic activity">
    <reaction evidence="7">
        <text>fluoride(in) = fluoride(out)</text>
        <dbReference type="Rhea" id="RHEA:76159"/>
        <dbReference type="ChEBI" id="CHEBI:17051"/>
    </reaction>
    <physiologicalReaction direction="left-to-right" evidence="7">
        <dbReference type="Rhea" id="RHEA:76160"/>
    </physiologicalReaction>
</comment>
<protein>
    <recommendedName>
        <fullName evidence="10">Fluoride ion transporter CrcB</fullName>
    </recommendedName>
</protein>
<dbReference type="PANTHER" id="PTHR28259:SF1">
    <property type="entry name" value="FLUORIDE EXPORT PROTEIN 1-RELATED"/>
    <property type="match status" value="1"/>
</dbReference>
<dbReference type="GO" id="GO:1903425">
    <property type="term" value="F:fluoride transmembrane transporter activity"/>
    <property type="evidence" value="ECO:0007669"/>
    <property type="project" value="TreeGrafter"/>
</dbReference>
<keyword evidence="5 8" id="KW-0472">Membrane</keyword>
<keyword evidence="3 8" id="KW-0812">Transmembrane</keyword>
<evidence type="ECO:0000256" key="8">
    <source>
        <dbReference type="SAM" id="Phobius"/>
    </source>
</evidence>
<comment type="similarity">
    <text evidence="6">Belongs to the fluoride channel Fluc/FEX (TC 1.A.43) family.</text>
</comment>
<keyword evidence="4 8" id="KW-1133">Transmembrane helix</keyword>
<gene>
    <name evidence="9" type="ORF">MNBD_GAMMA02-1690</name>
</gene>
<dbReference type="GO" id="GO:0005886">
    <property type="term" value="C:plasma membrane"/>
    <property type="evidence" value="ECO:0007669"/>
    <property type="project" value="UniProtKB-SubCell"/>
</dbReference>
<evidence type="ECO:0000256" key="5">
    <source>
        <dbReference type="ARBA" id="ARBA00023136"/>
    </source>
</evidence>
<evidence type="ECO:0000256" key="7">
    <source>
        <dbReference type="ARBA" id="ARBA00035585"/>
    </source>
</evidence>
<sequence length="120" mass="13127">MVSLLAVALGGALGASIRFGVNQLVVNVFNAPLFWSTLLVNVVGCFLMGQAYHYLHTHASISEPLRLFVTVGLLGALTTWSTFSMETVLMIQNDELTKAITYTVVTTFCCFFAFWLGVKV</sequence>
<organism evidence="9">
    <name type="scientific">hydrothermal vent metagenome</name>
    <dbReference type="NCBI Taxonomy" id="652676"/>
    <lineage>
        <taxon>unclassified sequences</taxon>
        <taxon>metagenomes</taxon>
        <taxon>ecological metagenomes</taxon>
    </lineage>
</organism>